<feature type="compositionally biased region" description="Basic and acidic residues" evidence="1">
    <location>
        <begin position="295"/>
        <end position="307"/>
    </location>
</feature>
<feature type="compositionally biased region" description="Polar residues" evidence="1">
    <location>
        <begin position="369"/>
        <end position="386"/>
    </location>
</feature>
<feature type="region of interest" description="Disordered" evidence="1">
    <location>
        <begin position="596"/>
        <end position="620"/>
    </location>
</feature>
<feature type="region of interest" description="Disordered" evidence="1">
    <location>
        <begin position="632"/>
        <end position="714"/>
    </location>
</feature>
<feature type="region of interest" description="Disordered" evidence="1">
    <location>
        <begin position="56"/>
        <end position="140"/>
    </location>
</feature>
<name>A0A316UEI8_9BASI</name>
<feature type="compositionally biased region" description="Polar residues" evidence="1">
    <location>
        <begin position="411"/>
        <end position="426"/>
    </location>
</feature>
<dbReference type="RefSeq" id="XP_025350790.1">
    <property type="nucleotide sequence ID" value="XM_025491297.1"/>
</dbReference>
<feature type="compositionally biased region" description="Polar residues" evidence="1">
    <location>
        <begin position="684"/>
        <end position="700"/>
    </location>
</feature>
<organism evidence="2 3">
    <name type="scientific">Pseudomicrostroma glucosiphilum</name>
    <dbReference type="NCBI Taxonomy" id="1684307"/>
    <lineage>
        <taxon>Eukaryota</taxon>
        <taxon>Fungi</taxon>
        <taxon>Dikarya</taxon>
        <taxon>Basidiomycota</taxon>
        <taxon>Ustilaginomycotina</taxon>
        <taxon>Exobasidiomycetes</taxon>
        <taxon>Microstromatales</taxon>
        <taxon>Microstromatales incertae sedis</taxon>
        <taxon>Pseudomicrostroma</taxon>
    </lineage>
</organism>
<dbReference type="STRING" id="1684307.A0A316UEI8"/>
<accession>A0A316UEI8</accession>
<feature type="compositionally biased region" description="Low complexity" evidence="1">
    <location>
        <begin position="764"/>
        <end position="773"/>
    </location>
</feature>
<gene>
    <name evidence="2" type="ORF">BCV69DRAFT_279563</name>
</gene>
<feature type="compositionally biased region" description="Low complexity" evidence="1">
    <location>
        <begin position="632"/>
        <end position="658"/>
    </location>
</feature>
<dbReference type="GeneID" id="37013031"/>
<keyword evidence="3" id="KW-1185">Reference proteome</keyword>
<dbReference type="AlphaFoldDB" id="A0A316UEI8"/>
<feature type="compositionally biased region" description="Low complexity" evidence="1">
    <location>
        <begin position="351"/>
        <end position="363"/>
    </location>
</feature>
<reference evidence="2 3" key="1">
    <citation type="journal article" date="2018" name="Mol. Biol. Evol.">
        <title>Broad Genomic Sampling Reveals a Smut Pathogenic Ancestry of the Fungal Clade Ustilaginomycotina.</title>
        <authorList>
            <person name="Kijpornyongpan T."/>
            <person name="Mondo S.J."/>
            <person name="Barry K."/>
            <person name="Sandor L."/>
            <person name="Lee J."/>
            <person name="Lipzen A."/>
            <person name="Pangilinan J."/>
            <person name="LaButti K."/>
            <person name="Hainaut M."/>
            <person name="Henrissat B."/>
            <person name="Grigoriev I.V."/>
            <person name="Spatafora J.W."/>
            <person name="Aime M.C."/>
        </authorList>
    </citation>
    <scope>NUCLEOTIDE SEQUENCE [LARGE SCALE GENOMIC DNA]</scope>
    <source>
        <strain evidence="2 3">MCA 4718</strain>
    </source>
</reference>
<dbReference type="Proteomes" id="UP000245942">
    <property type="component" value="Unassembled WGS sequence"/>
</dbReference>
<feature type="compositionally biased region" description="Basic and acidic residues" evidence="1">
    <location>
        <begin position="596"/>
        <end position="608"/>
    </location>
</feature>
<dbReference type="OrthoDB" id="2591449at2759"/>
<feature type="region of interest" description="Disordered" evidence="1">
    <location>
        <begin position="334"/>
        <end position="562"/>
    </location>
</feature>
<feature type="compositionally biased region" description="Low complexity" evidence="1">
    <location>
        <begin position="93"/>
        <end position="121"/>
    </location>
</feature>
<feature type="compositionally biased region" description="Low complexity" evidence="1">
    <location>
        <begin position="819"/>
        <end position="838"/>
    </location>
</feature>
<evidence type="ECO:0000313" key="3">
    <source>
        <dbReference type="Proteomes" id="UP000245942"/>
    </source>
</evidence>
<feature type="region of interest" description="Disordered" evidence="1">
    <location>
        <begin position="260"/>
        <end position="312"/>
    </location>
</feature>
<feature type="compositionally biased region" description="Low complexity" evidence="1">
    <location>
        <begin position="284"/>
        <end position="293"/>
    </location>
</feature>
<feature type="region of interest" description="Disordered" evidence="1">
    <location>
        <begin position="726"/>
        <end position="856"/>
    </location>
</feature>
<feature type="compositionally biased region" description="Polar residues" evidence="1">
    <location>
        <begin position="1"/>
        <end position="36"/>
    </location>
</feature>
<evidence type="ECO:0000313" key="2">
    <source>
        <dbReference type="EMBL" id="PWN23630.1"/>
    </source>
</evidence>
<dbReference type="EMBL" id="KZ819321">
    <property type="protein sequence ID" value="PWN23630.1"/>
    <property type="molecule type" value="Genomic_DNA"/>
</dbReference>
<proteinExistence type="predicted"/>
<protein>
    <submittedName>
        <fullName evidence="2">Uncharacterized protein</fullName>
    </submittedName>
</protein>
<feature type="compositionally biased region" description="Low complexity" evidence="1">
    <location>
        <begin position="732"/>
        <end position="754"/>
    </location>
</feature>
<evidence type="ECO:0000256" key="1">
    <source>
        <dbReference type="SAM" id="MobiDB-lite"/>
    </source>
</evidence>
<sequence length="980" mass="103439">MATAATCLTTPFSSTAALMNPSAPTTPDRQHPSSPARSHVRKSSLTLFKIAASASGKDLAAHSPISPPRAVPEKKATSPTSRAASDQPPISPSASSRRFSFGFGAANRGPAAGPSSPRPSADAQPATDLSSSGSPTEEAVRCHVVDDDDILLPFLERADEVRDLLFDSPANASIAARLRTWASIRGSVGDDLIHTLTNVDRSELDDARWIATLRSVLVKEVPDLWADLALTLGADGSTFAVPDSQVKSFEHGLPFDDDAVDDASDLSSVTPLPHESGQGRIHSRSVSRSSILSGDFERHPEGRKEQEPSSLEVEGLHYLPAGYNKAISQIEKPSYPSDEEQELTTNKADADASAPAASTSPASQEPGRPTTSIDTASKSSGVSQPRSRGMSVSLSSPPPSPRAPFDASKKLASQSFAGLRLRSSSVMEKEEDKDYLAGSAEASPRARRRAARAVESEAKPLTIQHSRRLSDLVGGQPDAHSERQRPTALRVPSGPHVEGTSAKEPPNKKLTNLRPTAATPSLDDEELLRPQKSKLSFARDFEGPTGSDPRHHGRPKAYSMTQYSSHVEQTRLEAGKAASITPYEAAAAYEASGVDKPADLGVLKDGRTRHPSSGKTENASVVAAFRASLGLTPGTSSLSPINSNPSSGGGSPSSVGSGAVTPVTKDGKATVSPRVELKEPLPVTETTDAQSGQESIQAALSSPPHIHRRPGGFGSFSAELEALQKRSRARSDAAFSSGSQAVASSSEGSAVSDSGVDEDDTAEDAAIASAASSLKGSMPSGDFDLDFGDKQAETSGGNSAESQPSVQTPSTPPLKKQVSSTSSPSQTAAAFSPRSPRSARGDDHIIVPIPPGGPRSRAQAMSALWRRSDVQYLVASMKMAIGNEGWLKARDVMTTVERDTLSDKALLETLATESFKLVDLDSQDPRDRERAEKIMCGEISEEEQAEYSKKWKAFELLLSEGLCVPSSSLQEAKRRCALHL</sequence>
<feature type="region of interest" description="Disordered" evidence="1">
    <location>
        <begin position="1"/>
        <end position="42"/>
    </location>
</feature>